<organism evidence="1 2">
    <name type="scientific">Collybia nuda</name>
    <dbReference type="NCBI Taxonomy" id="64659"/>
    <lineage>
        <taxon>Eukaryota</taxon>
        <taxon>Fungi</taxon>
        <taxon>Dikarya</taxon>
        <taxon>Basidiomycota</taxon>
        <taxon>Agaricomycotina</taxon>
        <taxon>Agaricomycetes</taxon>
        <taxon>Agaricomycetidae</taxon>
        <taxon>Agaricales</taxon>
        <taxon>Tricholomatineae</taxon>
        <taxon>Clitocybaceae</taxon>
        <taxon>Collybia</taxon>
    </lineage>
</organism>
<feature type="non-terminal residue" evidence="1">
    <location>
        <position position="69"/>
    </location>
</feature>
<dbReference type="AlphaFoldDB" id="A0A9P5Y537"/>
<name>A0A9P5Y537_9AGAR</name>
<proteinExistence type="predicted"/>
<gene>
    <name evidence="1" type="ORF">BDZ94DRAFT_1263771</name>
</gene>
<dbReference type="EMBL" id="MU150284">
    <property type="protein sequence ID" value="KAF9461461.1"/>
    <property type="molecule type" value="Genomic_DNA"/>
</dbReference>
<comment type="caution">
    <text evidence="1">The sequence shown here is derived from an EMBL/GenBank/DDBJ whole genome shotgun (WGS) entry which is preliminary data.</text>
</comment>
<evidence type="ECO:0000313" key="2">
    <source>
        <dbReference type="Proteomes" id="UP000807353"/>
    </source>
</evidence>
<sequence>MLEDFISYPPCASRRFPGFINLTCCNGNGFISARARYLKNYKIYKDAGIDITVGNIESYDMRFLDRIYI</sequence>
<keyword evidence="2" id="KW-1185">Reference proteome</keyword>
<reference evidence="1" key="1">
    <citation type="submission" date="2020-11" db="EMBL/GenBank/DDBJ databases">
        <authorList>
            <consortium name="DOE Joint Genome Institute"/>
            <person name="Ahrendt S."/>
            <person name="Riley R."/>
            <person name="Andreopoulos W."/>
            <person name="Labutti K."/>
            <person name="Pangilinan J."/>
            <person name="Ruiz-Duenas F.J."/>
            <person name="Barrasa J.M."/>
            <person name="Sanchez-Garcia M."/>
            <person name="Camarero S."/>
            <person name="Miyauchi S."/>
            <person name="Serrano A."/>
            <person name="Linde D."/>
            <person name="Babiker R."/>
            <person name="Drula E."/>
            <person name="Ayuso-Fernandez I."/>
            <person name="Pacheco R."/>
            <person name="Padilla G."/>
            <person name="Ferreira P."/>
            <person name="Barriuso J."/>
            <person name="Kellner H."/>
            <person name="Castanera R."/>
            <person name="Alfaro M."/>
            <person name="Ramirez L."/>
            <person name="Pisabarro A.G."/>
            <person name="Kuo A."/>
            <person name="Tritt A."/>
            <person name="Lipzen A."/>
            <person name="He G."/>
            <person name="Yan M."/>
            <person name="Ng V."/>
            <person name="Cullen D."/>
            <person name="Martin F."/>
            <person name="Rosso M.-N."/>
            <person name="Henrissat B."/>
            <person name="Hibbett D."/>
            <person name="Martinez A.T."/>
            <person name="Grigoriev I.V."/>
        </authorList>
    </citation>
    <scope>NUCLEOTIDE SEQUENCE</scope>
    <source>
        <strain evidence="1">CBS 247.69</strain>
    </source>
</reference>
<accession>A0A9P5Y537</accession>
<evidence type="ECO:0000313" key="1">
    <source>
        <dbReference type="EMBL" id="KAF9461461.1"/>
    </source>
</evidence>
<protein>
    <submittedName>
        <fullName evidence="1">Uncharacterized protein</fullName>
    </submittedName>
</protein>
<dbReference type="Proteomes" id="UP000807353">
    <property type="component" value="Unassembled WGS sequence"/>
</dbReference>